<name>A0A0W0FZB8_MONRR</name>
<evidence type="ECO:0000313" key="2">
    <source>
        <dbReference type="EMBL" id="KTB41681.1"/>
    </source>
</evidence>
<gene>
    <name evidence="2" type="ORF">WG66_5830</name>
</gene>
<dbReference type="eggNOG" id="ENOG502SRPV">
    <property type="taxonomic scope" value="Eukaryota"/>
</dbReference>
<sequence length="665" mass="75451">MSVIDRNSQFYQSLVAPINVPTPIPSILQCLNANESQEDGQDAIFGEIMDLDTVFERGVESGKIEMVFEPSASTNDTESTEDTFTQGGGSNDLMQPFYPLSERWKWVENQDMEDIDEVYLSSGSMCSCYVTIAQVSGKQLKYVRKTWRIDRIDDSFYAELALYNGHMRRLQGDVVPSIITVFTGPCTLSVAMEPPHHSFWVEASPDMPLMLKERCVAAYERLHGCGVLHGDVELRHMLIGGDGNVTLIDFHGSRALEPEEDVRMRRANPGELRREMRKVKVLLDYPGAREMERKRISDPEPLWVWNQLREYPSYRASIPEIPEDQKWDAPFELKEYNAWINPLYPPRRFIMPGQGPSDVLAGLQQFLQSIDPEFKLPVPLDKLDKRVTAAVHPCHGETRKRSFDGSLHDDAYTSKRPRRDAVDVSLSIQSNKHPIPSTTAAPSTSRKRNSGTQTDLSPTKRRRLNDGEPAVDSVVDYTAYSPDPHGRSYVSSQRVPSATTDEIHMLNSGQYATVQLPHPTLLELFPKHARWQTPDIQHFSNRRLQECEHITAIPHPDQSAPSPREKCARGFLTKAMRCSQQKAALTFLPPLEEHQWESPVIGRATCIKTGRNVSFRLENLVEVGEGMSEEISRDPTGPTTILSPWHRPSLSLFKVLLRPLWFYSQ</sequence>
<feature type="compositionally biased region" description="Basic and acidic residues" evidence="1">
    <location>
        <begin position="397"/>
        <end position="413"/>
    </location>
</feature>
<dbReference type="Gene3D" id="1.10.510.10">
    <property type="entry name" value="Transferase(Phosphotransferase) domain 1"/>
    <property type="match status" value="1"/>
</dbReference>
<dbReference type="EMBL" id="LATX01001438">
    <property type="protein sequence ID" value="KTB41681.1"/>
    <property type="molecule type" value="Genomic_DNA"/>
</dbReference>
<accession>A0A0W0FZB8</accession>
<feature type="compositionally biased region" description="Polar residues" evidence="1">
    <location>
        <begin position="426"/>
        <end position="457"/>
    </location>
</feature>
<protein>
    <recommendedName>
        <fullName evidence="4">Protein kinase domain-containing protein</fullName>
    </recommendedName>
</protein>
<comment type="caution">
    <text evidence="2">The sequence shown here is derived from an EMBL/GenBank/DDBJ whole genome shotgun (WGS) entry which is preliminary data.</text>
</comment>
<dbReference type="Proteomes" id="UP000054988">
    <property type="component" value="Unassembled WGS sequence"/>
</dbReference>
<dbReference type="InterPro" id="IPR011009">
    <property type="entry name" value="Kinase-like_dom_sf"/>
</dbReference>
<evidence type="ECO:0000256" key="1">
    <source>
        <dbReference type="SAM" id="MobiDB-lite"/>
    </source>
</evidence>
<dbReference type="AlphaFoldDB" id="A0A0W0FZB8"/>
<proteinExistence type="predicted"/>
<feature type="region of interest" description="Disordered" evidence="1">
    <location>
        <begin position="397"/>
        <end position="491"/>
    </location>
</feature>
<evidence type="ECO:0008006" key="4">
    <source>
        <dbReference type="Google" id="ProtNLM"/>
    </source>
</evidence>
<dbReference type="SUPFAM" id="SSF56112">
    <property type="entry name" value="Protein kinase-like (PK-like)"/>
    <property type="match status" value="1"/>
</dbReference>
<reference evidence="2 3" key="1">
    <citation type="submission" date="2015-12" db="EMBL/GenBank/DDBJ databases">
        <title>Draft genome sequence of Moniliophthora roreri, the causal agent of frosty pod rot of cacao.</title>
        <authorList>
            <person name="Aime M.C."/>
            <person name="Diaz-Valderrama J.R."/>
            <person name="Kijpornyongpan T."/>
            <person name="Phillips-Mora W."/>
        </authorList>
    </citation>
    <scope>NUCLEOTIDE SEQUENCE [LARGE SCALE GENOMIC DNA]</scope>
    <source>
        <strain evidence="2 3">MCA 2952</strain>
    </source>
</reference>
<evidence type="ECO:0000313" key="3">
    <source>
        <dbReference type="Proteomes" id="UP000054988"/>
    </source>
</evidence>
<organism evidence="2 3">
    <name type="scientific">Moniliophthora roreri</name>
    <name type="common">Frosty pod rot fungus</name>
    <name type="synonym">Monilia roreri</name>
    <dbReference type="NCBI Taxonomy" id="221103"/>
    <lineage>
        <taxon>Eukaryota</taxon>
        <taxon>Fungi</taxon>
        <taxon>Dikarya</taxon>
        <taxon>Basidiomycota</taxon>
        <taxon>Agaricomycotina</taxon>
        <taxon>Agaricomycetes</taxon>
        <taxon>Agaricomycetidae</taxon>
        <taxon>Agaricales</taxon>
        <taxon>Marasmiineae</taxon>
        <taxon>Marasmiaceae</taxon>
        <taxon>Moniliophthora</taxon>
    </lineage>
</organism>